<gene>
    <name evidence="1" type="ORF">HH800_06955</name>
</gene>
<protein>
    <submittedName>
        <fullName evidence="1">Uncharacterized protein</fullName>
    </submittedName>
</protein>
<sequence>MEFSYEQGGSISVTHGSKAVAGAGTSWATGYAGVLLNIAGLNYPVASIDGAMAMTLVDPYPGETATDLPYALIPVQPENYQLSRQVNNVLDLVQPLVDASTGPAGPPGPAGPAGPVGPEGVGHLEIVNLSEAAGQLAGQTGVYVMVPVVTNDPGVELTQQASVTIPFANSNARVALYATTSLTGLSLILGATNAPAPQPEVPTEPIDLSGSGTIYGAPGTIFPLGIYLGGSTAEFTIGIPNDFPVKIERKAETSTPVASQWLTGATGSPYPVAGNAVSSSAVLDKKIYGDGTTDFQNGHLVLNRHAYLQSQPLGLEFGQVADEATSETPPRIKIGIKAAITGDNYPILAALYQYGFGQIQLRPHWSGQNMVVTLGRGGSEEYIISDEDPRRHRGDGIMQLYEVEYIDNVGGVGGTVKFYLDGVQVGASKPANVKPRISNTVPFEVNATASNTNDSVDGLEVEYVTIDFDRPGVASTYEAVVSGPIQASDLEALVVDASSYTAAVPERHVTYTANTASGPQTTDLTVVVGPMQIPAGRAYKAVLEDWSSGVGVAHPNELIMTKPAAQNCRFEDATLFGSQSSWMEVLPQGAVPTIGGISYYCEGIRMGNYVQFQFGYDWDSATMPANPFGDPTSKDSYMIPHKWMIYDSAGTLLARIEQPNGQPLNTTATPAIWEGQYDGRGVAMITADNRWYPKGTVRSGVIWRSHDPVAYSQEFVWRNVPTFDLAVPFASQTGYSVNGFDLRVYEGSAGNDGQSNGFANYRWMPWESSTYNEMIQAGANSLNPWKVGTDQISITPNAGVWLKYTPFNQMGRSPITGPGGTRDDRQAMAEPVARYARDVTVKRPHDNRGMKEIALDYLTGYASDPYHCFEKGRLTPLFKGNARRNITMRNHYYGGGEGSTPADQAYYVQGGRLYEWASGHNPLRVQVPFGGVSSSKPVFGTNMIDDAHGHQFPHWGSLLFQSPEFAMLGHKFSDQIRLYMNNILASPWGEAGNPAQRGPAWKFIHAALMWKTASRNSQRLYSRAEVLDWVVFDFETFYDNYYASTPGYLNPPTTLNGPNDAIYAATARFGPCLYDATYGVWQHDFMAGYWMSALHVAEKLGFNDALRAASPKAEAVVNWLITAQQKRIVGRINEGMLVNALDNLDYTTPIWRPEQIETAQGVASALPQSFGQIVTAQGDGKSPTWDSFRSMDGANVYGRDGQAMDQLLAGPSLLLDMGRTASDLVAAETAALAYRQSKIDSETAKGAQDAGRTWFQYNQTTNNPPFKPPL</sequence>
<dbReference type="AlphaFoldDB" id="A0A6M4G3P3"/>
<organism evidence="1 2">
    <name type="scientific">Sphingobium yanoikuyae</name>
    <name type="common">Sphingomonas yanoikuyae</name>
    <dbReference type="NCBI Taxonomy" id="13690"/>
    <lineage>
        <taxon>Bacteria</taxon>
        <taxon>Pseudomonadati</taxon>
        <taxon>Pseudomonadota</taxon>
        <taxon>Alphaproteobacteria</taxon>
        <taxon>Sphingomonadales</taxon>
        <taxon>Sphingomonadaceae</taxon>
        <taxon>Sphingobium</taxon>
    </lineage>
</organism>
<proteinExistence type="predicted"/>
<dbReference type="Proteomes" id="UP000502611">
    <property type="component" value="Chromosome"/>
</dbReference>
<dbReference type="RefSeq" id="WP_169860623.1">
    <property type="nucleotide sequence ID" value="NZ_CP053021.1"/>
</dbReference>
<evidence type="ECO:0000313" key="2">
    <source>
        <dbReference type="Proteomes" id="UP000502611"/>
    </source>
</evidence>
<accession>A0A6M4G3P3</accession>
<reference evidence="1 2" key="1">
    <citation type="submission" date="2020-04" db="EMBL/GenBank/DDBJ databases">
        <title>The Whole Genome Analysis of High salt-tolerant Sphingobium yanoikuyae YC-XJ2 with Aryl organophosphorus flame retardants (aryl-OPFRs)-degrading capacity and characteristics of Related phosphotriesterase.</title>
        <authorList>
            <person name="Li X."/>
        </authorList>
    </citation>
    <scope>NUCLEOTIDE SEQUENCE [LARGE SCALE GENOMIC DNA]</scope>
    <source>
        <strain evidence="1 2">YC-XJ2</strain>
    </source>
</reference>
<evidence type="ECO:0000313" key="1">
    <source>
        <dbReference type="EMBL" id="QJR01962.1"/>
    </source>
</evidence>
<dbReference type="EMBL" id="CP053021">
    <property type="protein sequence ID" value="QJR01962.1"/>
    <property type="molecule type" value="Genomic_DNA"/>
</dbReference>
<name>A0A6M4G3P3_SPHYA</name>